<dbReference type="EMBL" id="LO017727">
    <property type="protein sequence ID" value="CRH05947.1"/>
    <property type="molecule type" value="Genomic_DNA"/>
</dbReference>
<evidence type="ECO:0000313" key="2">
    <source>
        <dbReference type="EMBL" id="CRH05947.1"/>
    </source>
</evidence>
<sequence>MRIIIIDHALTKKLGHFYGMHKGLRQLFSDMGIPWRVRLPKRTFSGESPPRLENMLIREDRGQKMPGR</sequence>
<accession>A0A1S7LIN5</accession>
<evidence type="ECO:0000256" key="1">
    <source>
        <dbReference type="SAM" id="MobiDB-lite"/>
    </source>
</evidence>
<name>A0A1S7LIN5_MAGMO</name>
<reference evidence="2" key="1">
    <citation type="submission" date="2015-04" db="EMBL/GenBank/DDBJ databases">
        <authorList>
            <person name="Syromyatnikov M.Y."/>
            <person name="Popov V.N."/>
        </authorList>
    </citation>
    <scope>NUCLEOTIDE SEQUENCE</scope>
    <source>
        <strain evidence="2">MO-1</strain>
    </source>
</reference>
<proteinExistence type="predicted"/>
<organism evidence="2">
    <name type="scientific">Magnetococcus massalia (strain MO-1)</name>
    <dbReference type="NCBI Taxonomy" id="451514"/>
    <lineage>
        <taxon>Bacteria</taxon>
        <taxon>Pseudomonadati</taxon>
        <taxon>Pseudomonadota</taxon>
        <taxon>Magnetococcia</taxon>
        <taxon>Magnetococcales</taxon>
        <taxon>Magnetococcaceae</taxon>
        <taxon>Magnetococcus</taxon>
    </lineage>
</organism>
<gene>
    <name evidence="2" type="ORF">MAGMO_1769</name>
</gene>
<protein>
    <submittedName>
        <fullName evidence="2">Uncharacterized protein</fullName>
    </submittedName>
</protein>
<feature type="region of interest" description="Disordered" evidence="1">
    <location>
        <begin position="45"/>
        <end position="68"/>
    </location>
</feature>
<dbReference type="AlphaFoldDB" id="A0A1S7LIN5"/>
<feature type="compositionally biased region" description="Basic and acidic residues" evidence="1">
    <location>
        <begin position="56"/>
        <end position="68"/>
    </location>
</feature>